<reference evidence="3" key="1">
    <citation type="submission" date="2017-09" db="EMBL/GenBank/DDBJ databases">
        <title>Depth-based differentiation of microbial function through sediment-hosted aquifers and enrichment of novel symbionts in the deep terrestrial subsurface.</title>
        <authorList>
            <person name="Probst A.J."/>
            <person name="Ladd B."/>
            <person name="Jarett J.K."/>
            <person name="Geller-Mcgrath D.E."/>
            <person name="Sieber C.M.K."/>
            <person name="Emerson J.B."/>
            <person name="Anantharaman K."/>
            <person name="Thomas B.C."/>
            <person name="Malmstrom R."/>
            <person name="Stieglmeier M."/>
            <person name="Klingl A."/>
            <person name="Woyke T."/>
            <person name="Ryan C.M."/>
            <person name="Banfield J.F."/>
        </authorList>
    </citation>
    <scope>NUCLEOTIDE SEQUENCE [LARGE SCALE GENOMIC DNA]</scope>
</reference>
<protein>
    <submittedName>
        <fullName evidence="2">Uncharacterized protein</fullName>
    </submittedName>
</protein>
<evidence type="ECO:0000313" key="2">
    <source>
        <dbReference type="EMBL" id="PIR69581.1"/>
    </source>
</evidence>
<feature type="region of interest" description="Disordered" evidence="1">
    <location>
        <begin position="287"/>
        <end position="309"/>
    </location>
</feature>
<evidence type="ECO:0000256" key="1">
    <source>
        <dbReference type="SAM" id="MobiDB-lite"/>
    </source>
</evidence>
<organism evidence="2 3">
    <name type="scientific">Candidatus Niyogibacteria bacterium CG10_big_fil_rev_8_21_14_0_10_46_36</name>
    <dbReference type="NCBI Taxonomy" id="1974726"/>
    <lineage>
        <taxon>Bacteria</taxon>
        <taxon>Candidatus Niyogiibacteriota</taxon>
    </lineage>
</organism>
<name>A0A2H0TDG4_9BACT</name>
<feature type="compositionally biased region" description="Gly residues" evidence="1">
    <location>
        <begin position="295"/>
        <end position="306"/>
    </location>
</feature>
<dbReference type="AlphaFoldDB" id="A0A2H0TDG4"/>
<dbReference type="Proteomes" id="UP000231503">
    <property type="component" value="Unassembled WGS sequence"/>
</dbReference>
<comment type="caution">
    <text evidence="2">The sequence shown here is derived from an EMBL/GenBank/DDBJ whole genome shotgun (WGS) entry which is preliminary data.</text>
</comment>
<gene>
    <name evidence="2" type="ORF">COU47_02390</name>
</gene>
<accession>A0A2H0TDG4</accession>
<proteinExistence type="predicted"/>
<evidence type="ECO:0000313" key="3">
    <source>
        <dbReference type="Proteomes" id="UP000231503"/>
    </source>
</evidence>
<sequence>MSASVKKIILSALILGIAAPLFFFALPQKTEASVPVHETALLKEGPYDIAAYTIAKQLWRQLIRDIVGWIQTGNIYGGPLFVQNFDVFFHQLTRDGVAIFIDSLLDPITQKNIPSPFRDIITESAVITLNTSSANLKSSLTGIVPDETVFYKDLSEGGMIGLREILTTPQSSLTGRLLVALDDADRQAALETQSGSTEISSSEGFWGYADCIGWIEDFGSGRNVCLGRSVKTPGSNAQDLLASALESDIDTLEVADELQEIIAAILDRLMFSILDFDLSDASLDPFSGIDRTPPSGGGGSGGGSGGITPPAGGQVVANPVCLTNGTPAINITWSIDTANVVNTIAVVRYCTGQACVPTTSSPVACISPTSASSCVQDGITSGGTYTYKVFVYQTLQDTNSPPLTTSSNVFAATALTCN</sequence>
<dbReference type="EMBL" id="PFCO01000005">
    <property type="protein sequence ID" value="PIR69581.1"/>
    <property type="molecule type" value="Genomic_DNA"/>
</dbReference>